<dbReference type="CDD" id="cd03114">
    <property type="entry name" value="MMAA-like"/>
    <property type="match status" value="1"/>
</dbReference>
<dbReference type="InterPro" id="IPR005129">
    <property type="entry name" value="GTPase_ArgK"/>
</dbReference>
<dbReference type="InterPro" id="IPR027417">
    <property type="entry name" value="P-loop_NTPase"/>
</dbReference>
<dbReference type="Pfam" id="PF03308">
    <property type="entry name" value="MeaB"/>
    <property type="match status" value="1"/>
</dbReference>
<proteinExistence type="inferred from homology"/>
<evidence type="ECO:0000313" key="2">
    <source>
        <dbReference type="EMBL" id="CRH04357.1"/>
    </source>
</evidence>
<protein>
    <submittedName>
        <fullName evidence="2">LAO/AO transport system kinase, argK family</fullName>
    </submittedName>
</protein>
<dbReference type="GO" id="GO:0005737">
    <property type="term" value="C:cytoplasm"/>
    <property type="evidence" value="ECO:0007669"/>
    <property type="project" value="TreeGrafter"/>
</dbReference>
<accession>A0A1S7LE75</accession>
<dbReference type="NCBIfam" id="TIGR00750">
    <property type="entry name" value="lao"/>
    <property type="match status" value="1"/>
</dbReference>
<dbReference type="Gene3D" id="1.20.5.170">
    <property type="match status" value="1"/>
</dbReference>
<keyword evidence="2" id="KW-0808">Transferase</keyword>
<dbReference type="PANTHER" id="PTHR23408:SF3">
    <property type="entry name" value="METHYLMALONIC ACIDURIA TYPE A PROTEIN, MITOCHONDRIAL"/>
    <property type="match status" value="1"/>
</dbReference>
<organism evidence="2">
    <name type="scientific">Magnetococcus massalia (strain MO-1)</name>
    <dbReference type="NCBI Taxonomy" id="451514"/>
    <lineage>
        <taxon>Bacteria</taxon>
        <taxon>Pseudomonadati</taxon>
        <taxon>Pseudomonadota</taxon>
        <taxon>Magnetococcia</taxon>
        <taxon>Magnetococcales</taxon>
        <taxon>Magnetococcaceae</taxon>
        <taxon>Magnetococcus</taxon>
    </lineage>
</organism>
<keyword evidence="2" id="KW-0418">Kinase</keyword>
<dbReference type="GO" id="GO:0003924">
    <property type="term" value="F:GTPase activity"/>
    <property type="evidence" value="ECO:0007669"/>
    <property type="project" value="InterPro"/>
</dbReference>
<dbReference type="GO" id="GO:0005525">
    <property type="term" value="F:GTP binding"/>
    <property type="evidence" value="ECO:0007669"/>
    <property type="project" value="InterPro"/>
</dbReference>
<dbReference type="PANTHER" id="PTHR23408">
    <property type="entry name" value="METHYLMALONYL-COA MUTASE"/>
    <property type="match status" value="1"/>
</dbReference>
<dbReference type="SUPFAM" id="SSF52540">
    <property type="entry name" value="P-loop containing nucleoside triphosphate hydrolases"/>
    <property type="match status" value="1"/>
</dbReference>
<dbReference type="Gene3D" id="1.10.287.130">
    <property type="match status" value="1"/>
</dbReference>
<dbReference type="EMBL" id="LO017727">
    <property type="protein sequence ID" value="CRH04357.1"/>
    <property type="molecule type" value="Genomic_DNA"/>
</dbReference>
<dbReference type="NCBIfam" id="NF006958">
    <property type="entry name" value="PRK09435.1"/>
    <property type="match status" value="1"/>
</dbReference>
<name>A0A1S7LE75_MAGMO</name>
<sequence length="330" mass="35678">MATMTLEQIEQGVLKGQRRAIAKAITLVESSRREDNQQAQQLLNRLAPHTGSALRVAISGPPGAGKSTFIESFGLQLAELGKKIGVLAVDPTSSRTGGSILGDKTRMGRLTISPNAFIRPSPAGKTLGGVARRTREAMLILEAAGYDIILVETVGVGQSETLAAGMTDLFLLLALPNAGDELQGIKRGIMELADIVLVNKCDGDFIPAAQETKASIGAALKLLQRPDESWSPCVETISAFEEQGLEQVWQLMQQYHEAMSEGGALQAKRHSQAKAWMWDLIQEGLMQRFMEHPEVITELPQLEQAVADANRSPVAAAEQLLRHFGGRIDH</sequence>
<gene>
    <name evidence="2" type="primary">argK</name>
    <name evidence="2" type="ORF">MAGMO_0143</name>
</gene>
<dbReference type="AlphaFoldDB" id="A0A1S7LE75"/>
<reference evidence="2" key="1">
    <citation type="submission" date="2015-04" db="EMBL/GenBank/DDBJ databases">
        <authorList>
            <person name="Syromyatnikov M.Y."/>
            <person name="Popov V.N."/>
        </authorList>
    </citation>
    <scope>NUCLEOTIDE SEQUENCE</scope>
    <source>
        <strain evidence="2">MO-1</strain>
    </source>
</reference>
<dbReference type="Gene3D" id="3.40.50.300">
    <property type="entry name" value="P-loop containing nucleotide triphosphate hydrolases"/>
    <property type="match status" value="1"/>
</dbReference>
<comment type="similarity">
    <text evidence="1">Belongs to the SIMIBI class G3E GTPase family. ArgK/MeaB subfamily.</text>
</comment>
<dbReference type="GO" id="GO:0016301">
    <property type="term" value="F:kinase activity"/>
    <property type="evidence" value="ECO:0007669"/>
    <property type="project" value="UniProtKB-KW"/>
</dbReference>
<evidence type="ECO:0000256" key="1">
    <source>
        <dbReference type="ARBA" id="ARBA00009625"/>
    </source>
</evidence>